<dbReference type="InterPro" id="IPR001867">
    <property type="entry name" value="OmpR/PhoB-type_DNA-bd"/>
</dbReference>
<dbReference type="PANTHER" id="PTHR48111:SF72">
    <property type="entry name" value="SENSORY TRANSDUCTION PROTEIN REGX3"/>
    <property type="match status" value="1"/>
</dbReference>
<reference evidence="10 11" key="1">
    <citation type="submission" date="2016-07" db="EMBL/GenBank/DDBJ databases">
        <title>Draft genome of Streptomyces diastatochromogenes.</title>
        <authorList>
            <person name="Podduturi R."/>
            <person name="Lukassen M.B."/>
            <person name="Clausen N."/>
            <person name="Nielsen J.L."/>
            <person name="Jorgensen N.O."/>
        </authorList>
    </citation>
    <scope>NUCLEOTIDE SEQUENCE [LARGE SCALE GENOMIC DNA]</scope>
    <source>
        <strain evidence="10 11">DSM 40608</strain>
    </source>
</reference>
<dbReference type="InterPro" id="IPR001789">
    <property type="entry name" value="Sig_transdc_resp-reg_receiver"/>
</dbReference>
<keyword evidence="11" id="KW-1185">Reference proteome</keyword>
<keyword evidence="2" id="KW-0805">Transcription regulation</keyword>
<dbReference type="InterPro" id="IPR016032">
    <property type="entry name" value="Sig_transdc_resp-reg_C-effctor"/>
</dbReference>
<dbReference type="PROSITE" id="PS50110">
    <property type="entry name" value="RESPONSE_REGULATORY"/>
    <property type="match status" value="1"/>
</dbReference>
<feature type="modified residue" description="4-aspartylphosphate" evidence="6">
    <location>
        <position position="49"/>
    </location>
</feature>
<dbReference type="InterPro" id="IPR011006">
    <property type="entry name" value="CheY-like_superfamily"/>
</dbReference>
<evidence type="ECO:0000259" key="9">
    <source>
        <dbReference type="PROSITE" id="PS51755"/>
    </source>
</evidence>
<dbReference type="Pfam" id="PF00072">
    <property type="entry name" value="Response_reg"/>
    <property type="match status" value="1"/>
</dbReference>
<dbReference type="SUPFAM" id="SSF52172">
    <property type="entry name" value="CheY-like"/>
    <property type="match status" value="1"/>
</dbReference>
<feature type="DNA-binding region" description="OmpR/PhoB-type" evidence="7">
    <location>
        <begin position="135"/>
        <end position="230"/>
    </location>
</feature>
<dbReference type="GO" id="GO:0000976">
    <property type="term" value="F:transcription cis-regulatory region binding"/>
    <property type="evidence" value="ECO:0007669"/>
    <property type="project" value="TreeGrafter"/>
</dbReference>
<organism evidence="10 11">
    <name type="scientific">Streptomyces diastatochromogenes</name>
    <dbReference type="NCBI Taxonomy" id="42236"/>
    <lineage>
        <taxon>Bacteria</taxon>
        <taxon>Bacillati</taxon>
        <taxon>Actinomycetota</taxon>
        <taxon>Actinomycetes</taxon>
        <taxon>Kitasatosporales</taxon>
        <taxon>Streptomycetaceae</taxon>
        <taxon>Streptomyces</taxon>
    </lineage>
</organism>
<dbReference type="GO" id="GO:0005829">
    <property type="term" value="C:cytosol"/>
    <property type="evidence" value="ECO:0007669"/>
    <property type="project" value="TreeGrafter"/>
</dbReference>
<dbReference type="InterPro" id="IPR039420">
    <property type="entry name" value="WalR-like"/>
</dbReference>
<dbReference type="Gene3D" id="6.10.250.690">
    <property type="match status" value="1"/>
</dbReference>
<feature type="domain" description="Response regulatory" evidence="8">
    <location>
        <begin position="2"/>
        <end position="113"/>
    </location>
</feature>
<feature type="domain" description="OmpR/PhoB-type" evidence="9">
    <location>
        <begin position="135"/>
        <end position="230"/>
    </location>
</feature>
<dbReference type="SMART" id="SM00862">
    <property type="entry name" value="Trans_reg_C"/>
    <property type="match status" value="1"/>
</dbReference>
<gene>
    <name evidence="10" type="ORF">BEK98_18045</name>
</gene>
<dbReference type="PROSITE" id="PS51755">
    <property type="entry name" value="OMPR_PHOB"/>
    <property type="match status" value="1"/>
</dbReference>
<keyword evidence="3 7" id="KW-0238">DNA-binding</keyword>
<dbReference type="Gene3D" id="3.40.50.2300">
    <property type="match status" value="1"/>
</dbReference>
<evidence type="ECO:0000313" key="11">
    <source>
        <dbReference type="Proteomes" id="UP000215483"/>
    </source>
</evidence>
<evidence type="ECO:0000256" key="5">
    <source>
        <dbReference type="ARBA" id="ARBA00041201"/>
    </source>
</evidence>
<dbReference type="SUPFAM" id="SSF46894">
    <property type="entry name" value="C-terminal effector domain of the bipartite response regulators"/>
    <property type="match status" value="1"/>
</dbReference>
<accession>A0A233SHC7</accession>
<evidence type="ECO:0000256" key="2">
    <source>
        <dbReference type="ARBA" id="ARBA00023015"/>
    </source>
</evidence>
<dbReference type="SMART" id="SM00448">
    <property type="entry name" value="REC"/>
    <property type="match status" value="1"/>
</dbReference>
<evidence type="ECO:0000259" key="8">
    <source>
        <dbReference type="PROSITE" id="PS50110"/>
    </source>
</evidence>
<comment type="caution">
    <text evidence="10">The sequence shown here is derived from an EMBL/GenBank/DDBJ whole genome shotgun (WGS) entry which is preliminary data.</text>
</comment>
<proteinExistence type="predicted"/>
<dbReference type="GO" id="GO:0032993">
    <property type="term" value="C:protein-DNA complex"/>
    <property type="evidence" value="ECO:0007669"/>
    <property type="project" value="TreeGrafter"/>
</dbReference>
<dbReference type="GO" id="GO:0006355">
    <property type="term" value="P:regulation of DNA-templated transcription"/>
    <property type="evidence" value="ECO:0007669"/>
    <property type="project" value="InterPro"/>
</dbReference>
<keyword evidence="4" id="KW-0804">Transcription</keyword>
<dbReference type="CDD" id="cd00383">
    <property type="entry name" value="trans_reg_C"/>
    <property type="match status" value="1"/>
</dbReference>
<dbReference type="OrthoDB" id="9801604at2"/>
<dbReference type="Gene3D" id="1.10.10.10">
    <property type="entry name" value="Winged helix-like DNA-binding domain superfamily/Winged helix DNA-binding domain"/>
    <property type="match status" value="1"/>
</dbReference>
<dbReference type="InterPro" id="IPR036388">
    <property type="entry name" value="WH-like_DNA-bd_sf"/>
</dbReference>
<dbReference type="CDD" id="cd17574">
    <property type="entry name" value="REC_OmpR"/>
    <property type="match status" value="1"/>
</dbReference>
<protein>
    <recommendedName>
        <fullName evidence="5">Sensory transduction protein RegX3</fullName>
    </recommendedName>
</protein>
<evidence type="ECO:0000256" key="7">
    <source>
        <dbReference type="PROSITE-ProRule" id="PRU01091"/>
    </source>
</evidence>
<evidence type="ECO:0000256" key="3">
    <source>
        <dbReference type="ARBA" id="ARBA00023125"/>
    </source>
</evidence>
<name>A0A233SHC7_STRDA</name>
<dbReference type="AlphaFoldDB" id="A0A233SHC7"/>
<evidence type="ECO:0000313" key="10">
    <source>
        <dbReference type="EMBL" id="OXY95060.1"/>
    </source>
</evidence>
<evidence type="ECO:0000256" key="1">
    <source>
        <dbReference type="ARBA" id="ARBA00022553"/>
    </source>
</evidence>
<evidence type="ECO:0000256" key="6">
    <source>
        <dbReference type="PROSITE-ProRule" id="PRU00169"/>
    </source>
</evidence>
<sequence length="234" mass="25837">MNILVVEDDVRVADALSAALSMRGHETVVVHSGADALERLDGCEFVLLDLGLPDLDGVEVCKRIRALSPVPVIALTARAEEIDRVMGLLAGADDYVVKPYSVHELNARIEAVSRRSCRCGLGERGHDPACHGGARELLTAEGLEMDLRSRSATLEGRRLQLTRKEFDLLVMLVEEPETVHTREAIISRVWDENWYGSTRTLDVHVGSLRNKLGSYDWVETLRGVGFRLGSPGKR</sequence>
<dbReference type="Pfam" id="PF00486">
    <property type="entry name" value="Trans_reg_C"/>
    <property type="match status" value="1"/>
</dbReference>
<dbReference type="EMBL" id="MCGQ01000014">
    <property type="protein sequence ID" value="OXY95060.1"/>
    <property type="molecule type" value="Genomic_DNA"/>
</dbReference>
<dbReference type="Proteomes" id="UP000215483">
    <property type="component" value="Unassembled WGS sequence"/>
</dbReference>
<evidence type="ECO:0000256" key="4">
    <source>
        <dbReference type="ARBA" id="ARBA00023163"/>
    </source>
</evidence>
<keyword evidence="1 6" id="KW-0597">Phosphoprotein</keyword>
<dbReference type="GO" id="GO:0000156">
    <property type="term" value="F:phosphorelay response regulator activity"/>
    <property type="evidence" value="ECO:0007669"/>
    <property type="project" value="TreeGrafter"/>
</dbReference>
<dbReference type="PANTHER" id="PTHR48111">
    <property type="entry name" value="REGULATOR OF RPOS"/>
    <property type="match status" value="1"/>
</dbReference>